<organism evidence="8 9">
    <name type="scientific">Erythranthe guttata</name>
    <name type="common">Yellow monkey flower</name>
    <name type="synonym">Mimulus guttatus</name>
    <dbReference type="NCBI Taxonomy" id="4155"/>
    <lineage>
        <taxon>Eukaryota</taxon>
        <taxon>Viridiplantae</taxon>
        <taxon>Streptophyta</taxon>
        <taxon>Embryophyta</taxon>
        <taxon>Tracheophyta</taxon>
        <taxon>Spermatophyta</taxon>
        <taxon>Magnoliopsida</taxon>
        <taxon>eudicotyledons</taxon>
        <taxon>Gunneridae</taxon>
        <taxon>Pentapetalae</taxon>
        <taxon>asterids</taxon>
        <taxon>lamiids</taxon>
        <taxon>Lamiales</taxon>
        <taxon>Phrymaceae</taxon>
        <taxon>Erythranthe</taxon>
    </lineage>
</organism>
<accession>A0A022Q4J9</accession>
<keyword evidence="3" id="KW-0238">DNA-binding</keyword>
<keyword evidence="5" id="KW-0539">Nucleus</keyword>
<dbReference type="GO" id="GO:0000976">
    <property type="term" value="F:transcription cis-regulatory region binding"/>
    <property type="evidence" value="ECO:0000318"/>
    <property type="project" value="GO_Central"/>
</dbReference>
<dbReference type="Proteomes" id="UP000030748">
    <property type="component" value="Unassembled WGS sequence"/>
</dbReference>
<gene>
    <name evidence="8" type="ORF">MIMGU_mgv1a025234mg</name>
</gene>
<sequence length="298" mass="33970">IKILHKPSMESSSSEPREQLSDYDAHDSNTTTLDMLQPFPEIEDSFFFNLENQQPINEFKSTLDFLQQNVESLRAKASVIREGLINNARGKRKIYQQIYTCALFDDGHPWRKYGQYRVLNASYPRHHYSCKHKGSQGCRALKHVQRIEDDPPLFRTTYRGQHSCKDFLNSESSHQIIMDAAAAQEDDSSLVMVAAATKEDSFVIWKQSAVIRSDKTLIKQEANEDCNRVESSPLDSGNWDALSSIGTDHGDLIGSVRVRNWERRAASSQFFFCNNEKEKRGAFEGIQLVNSCFSTVSD</sequence>
<keyword evidence="2" id="KW-0805">Transcription regulation</keyword>
<protein>
    <recommendedName>
        <fullName evidence="7">WRKY domain-containing protein</fullName>
    </recommendedName>
</protein>
<proteinExistence type="predicted"/>
<evidence type="ECO:0000256" key="5">
    <source>
        <dbReference type="ARBA" id="ARBA00023242"/>
    </source>
</evidence>
<keyword evidence="4" id="KW-0804">Transcription</keyword>
<dbReference type="InterPro" id="IPR036576">
    <property type="entry name" value="WRKY_dom_sf"/>
</dbReference>
<feature type="domain" description="WRKY" evidence="7">
    <location>
        <begin position="99"/>
        <end position="163"/>
    </location>
</feature>
<evidence type="ECO:0000256" key="1">
    <source>
        <dbReference type="ARBA" id="ARBA00004123"/>
    </source>
</evidence>
<dbReference type="Gene3D" id="2.20.25.80">
    <property type="entry name" value="WRKY domain"/>
    <property type="match status" value="1"/>
</dbReference>
<evidence type="ECO:0000256" key="3">
    <source>
        <dbReference type="ARBA" id="ARBA00023125"/>
    </source>
</evidence>
<feature type="compositionally biased region" description="Basic and acidic residues" evidence="6">
    <location>
        <begin position="15"/>
        <end position="27"/>
    </location>
</feature>
<dbReference type="SMART" id="SM00774">
    <property type="entry name" value="WRKY"/>
    <property type="match status" value="1"/>
</dbReference>
<evidence type="ECO:0000256" key="6">
    <source>
        <dbReference type="SAM" id="MobiDB-lite"/>
    </source>
</evidence>
<dbReference type="GO" id="GO:0006355">
    <property type="term" value="P:regulation of DNA-templated transcription"/>
    <property type="evidence" value="ECO:0000318"/>
    <property type="project" value="GO_Central"/>
</dbReference>
<evidence type="ECO:0000256" key="4">
    <source>
        <dbReference type="ARBA" id="ARBA00023163"/>
    </source>
</evidence>
<feature type="non-terminal residue" evidence="8">
    <location>
        <position position="1"/>
    </location>
</feature>
<dbReference type="STRING" id="4155.A0A022Q4J9"/>
<evidence type="ECO:0000256" key="2">
    <source>
        <dbReference type="ARBA" id="ARBA00023015"/>
    </source>
</evidence>
<dbReference type="PROSITE" id="PS50811">
    <property type="entry name" value="WRKY"/>
    <property type="match status" value="1"/>
</dbReference>
<dbReference type="EMBL" id="KI632161">
    <property type="protein sequence ID" value="EYU23602.1"/>
    <property type="molecule type" value="Genomic_DNA"/>
</dbReference>
<dbReference type="PANTHER" id="PTHR31282">
    <property type="entry name" value="WRKY TRANSCRIPTION FACTOR 21-RELATED"/>
    <property type="match status" value="1"/>
</dbReference>
<dbReference type="InterPro" id="IPR044810">
    <property type="entry name" value="WRKY_plant"/>
</dbReference>
<evidence type="ECO:0000259" key="7">
    <source>
        <dbReference type="PROSITE" id="PS50811"/>
    </source>
</evidence>
<dbReference type="GO" id="GO:0003700">
    <property type="term" value="F:DNA-binding transcription factor activity"/>
    <property type="evidence" value="ECO:0000318"/>
    <property type="project" value="GO_Central"/>
</dbReference>
<dbReference type="SUPFAM" id="SSF118290">
    <property type="entry name" value="WRKY DNA-binding domain"/>
    <property type="match status" value="1"/>
</dbReference>
<comment type="subcellular location">
    <subcellularLocation>
        <location evidence="1">Nucleus</location>
    </subcellularLocation>
</comment>
<dbReference type="AlphaFoldDB" id="A0A022Q4J9"/>
<name>A0A022Q4J9_ERYGU</name>
<dbReference type="InterPro" id="IPR003657">
    <property type="entry name" value="WRKY_dom"/>
</dbReference>
<evidence type="ECO:0000313" key="8">
    <source>
        <dbReference type="EMBL" id="EYU23602.1"/>
    </source>
</evidence>
<dbReference type="Pfam" id="PF03106">
    <property type="entry name" value="WRKY"/>
    <property type="match status" value="1"/>
</dbReference>
<feature type="region of interest" description="Disordered" evidence="6">
    <location>
        <begin position="1"/>
        <end position="27"/>
    </location>
</feature>
<evidence type="ECO:0000313" key="9">
    <source>
        <dbReference type="Proteomes" id="UP000030748"/>
    </source>
</evidence>
<keyword evidence="9" id="KW-1185">Reference proteome</keyword>
<reference evidence="8 9" key="1">
    <citation type="journal article" date="2013" name="Proc. Natl. Acad. Sci. U.S.A.">
        <title>Fine-scale variation in meiotic recombination in Mimulus inferred from population shotgun sequencing.</title>
        <authorList>
            <person name="Hellsten U."/>
            <person name="Wright K.M."/>
            <person name="Jenkins J."/>
            <person name="Shu S."/>
            <person name="Yuan Y."/>
            <person name="Wessler S.R."/>
            <person name="Schmutz J."/>
            <person name="Willis J.H."/>
            <person name="Rokhsar D.S."/>
        </authorList>
    </citation>
    <scope>NUCLEOTIDE SEQUENCE [LARGE SCALE GENOMIC DNA]</scope>
    <source>
        <strain evidence="9">cv. DUN x IM62</strain>
    </source>
</reference>
<dbReference type="GO" id="GO:0005634">
    <property type="term" value="C:nucleus"/>
    <property type="evidence" value="ECO:0000318"/>
    <property type="project" value="GO_Central"/>
</dbReference>